<reference evidence="13" key="1">
    <citation type="submission" date="2017-01" db="EMBL/GenBank/DDBJ databases">
        <authorList>
            <person name="Varghese N."/>
            <person name="Submissions S."/>
        </authorList>
    </citation>
    <scope>NUCLEOTIDE SEQUENCE [LARGE SCALE GENOMIC DNA]</scope>
    <source>
        <strain evidence="13">ATCC 51758</strain>
    </source>
</reference>
<dbReference type="GO" id="GO:0016151">
    <property type="term" value="F:nickel cation binding"/>
    <property type="evidence" value="ECO:0007669"/>
    <property type="project" value="InterPro"/>
</dbReference>
<evidence type="ECO:0000256" key="4">
    <source>
        <dbReference type="ARBA" id="ARBA00011771"/>
    </source>
</evidence>
<evidence type="ECO:0000256" key="6">
    <source>
        <dbReference type="ARBA" id="ARBA00022596"/>
    </source>
</evidence>
<dbReference type="Proteomes" id="UP000186819">
    <property type="component" value="Unassembled WGS sequence"/>
</dbReference>
<evidence type="ECO:0000256" key="7">
    <source>
        <dbReference type="ARBA" id="ARBA00022723"/>
    </source>
</evidence>
<dbReference type="InterPro" id="IPR029014">
    <property type="entry name" value="NiFe-Hase_large"/>
</dbReference>
<evidence type="ECO:0000313" key="13">
    <source>
        <dbReference type="Proteomes" id="UP000186819"/>
    </source>
</evidence>
<evidence type="ECO:0000256" key="10">
    <source>
        <dbReference type="PIRSR" id="PIRSR601501-1"/>
    </source>
</evidence>
<dbReference type="RefSeq" id="WP_076602485.1">
    <property type="nucleotide sequence ID" value="NZ_FTMD01000007.1"/>
</dbReference>
<feature type="binding site" evidence="10">
    <location>
        <position position="61"/>
    </location>
    <ligand>
        <name>Ni(2+)</name>
        <dbReference type="ChEBI" id="CHEBI:49786"/>
    </ligand>
</feature>
<dbReference type="FunFam" id="1.10.645.10:FF:000002">
    <property type="entry name" value="Hydrogenase 2 large subunit"/>
    <property type="match status" value="1"/>
</dbReference>
<dbReference type="OrthoDB" id="9761717at2"/>
<protein>
    <recommendedName>
        <fullName evidence="5">hydrogenase (acceptor)</fullName>
        <ecNumber evidence="5">1.12.99.6</ecNumber>
    </recommendedName>
</protein>
<gene>
    <name evidence="12" type="ORF">SAMN05421829_107206</name>
</gene>
<organism evidence="12 13">
    <name type="scientific">Aromatoleum tolulyticum</name>
    <dbReference type="NCBI Taxonomy" id="34027"/>
    <lineage>
        <taxon>Bacteria</taxon>
        <taxon>Pseudomonadati</taxon>
        <taxon>Pseudomonadota</taxon>
        <taxon>Betaproteobacteria</taxon>
        <taxon>Rhodocyclales</taxon>
        <taxon>Rhodocyclaceae</taxon>
        <taxon>Aromatoleum</taxon>
    </lineage>
</organism>
<comment type="subunit">
    <text evidence="4">Heterodimer of a large and a small subunit.</text>
</comment>
<dbReference type="PANTHER" id="PTHR42958">
    <property type="entry name" value="HYDROGENASE-2 LARGE CHAIN"/>
    <property type="match status" value="1"/>
</dbReference>
<dbReference type="Gene3D" id="1.10.645.10">
    <property type="entry name" value="Cytochrome-c3 Hydrogenase, chain B"/>
    <property type="match status" value="1"/>
</dbReference>
<comment type="subcellular location">
    <subcellularLocation>
        <location evidence="2">Cell membrane</location>
        <topology evidence="2">Peripheral membrane protein</topology>
    </subcellularLocation>
</comment>
<dbReference type="PANTHER" id="PTHR42958:SF1">
    <property type="entry name" value="HYDROGENASE-2 LARGE CHAIN"/>
    <property type="match status" value="1"/>
</dbReference>
<feature type="binding site" evidence="10">
    <location>
        <position position="64"/>
    </location>
    <ligand>
        <name>Fe cation</name>
        <dbReference type="ChEBI" id="CHEBI:24875"/>
    </ligand>
</feature>
<keyword evidence="10" id="KW-0408">Iron</keyword>
<dbReference type="AlphaFoldDB" id="A0A1N6WCJ0"/>
<dbReference type="STRING" id="34027.SAMN05421829_107206"/>
<dbReference type="InterPro" id="IPR018194">
    <property type="entry name" value="Ni-dep_hyd_lsu_Ni_BS"/>
</dbReference>
<evidence type="ECO:0000256" key="8">
    <source>
        <dbReference type="ARBA" id="ARBA00023002"/>
    </source>
</evidence>
<dbReference type="GO" id="GO:0008901">
    <property type="term" value="F:ferredoxin hydrogenase activity"/>
    <property type="evidence" value="ECO:0007669"/>
    <property type="project" value="InterPro"/>
</dbReference>
<evidence type="ECO:0000256" key="2">
    <source>
        <dbReference type="ARBA" id="ARBA00004202"/>
    </source>
</evidence>
<dbReference type="GO" id="GO:0033748">
    <property type="term" value="F:hydrogenase (acceptor) activity"/>
    <property type="evidence" value="ECO:0007669"/>
    <property type="project" value="UniProtKB-EC"/>
</dbReference>
<dbReference type="InterPro" id="IPR050867">
    <property type="entry name" value="NiFe/NiFeSe_hydrgnase_LSU"/>
</dbReference>
<dbReference type="PROSITE" id="PS00508">
    <property type="entry name" value="NI_HGENASE_L_2"/>
    <property type="match status" value="1"/>
</dbReference>
<dbReference type="InterPro" id="IPR001501">
    <property type="entry name" value="Ni-dep_hyd_lsu"/>
</dbReference>
<dbReference type="Pfam" id="PF00374">
    <property type="entry name" value="NiFeSe_Hases"/>
    <property type="match status" value="1"/>
</dbReference>
<dbReference type="EMBL" id="FTMD01000007">
    <property type="protein sequence ID" value="SIQ87869.1"/>
    <property type="molecule type" value="Genomic_DNA"/>
</dbReference>
<name>A0A1N6WCJ0_9RHOO</name>
<evidence type="ECO:0000256" key="3">
    <source>
        <dbReference type="ARBA" id="ARBA00009292"/>
    </source>
</evidence>
<feature type="binding site" evidence="10">
    <location>
        <position position="555"/>
    </location>
    <ligand>
        <name>Mg(2+)</name>
        <dbReference type="ChEBI" id="CHEBI:18420"/>
    </ligand>
</feature>
<dbReference type="PROSITE" id="PS00507">
    <property type="entry name" value="NI_HGENASE_L_1"/>
    <property type="match status" value="1"/>
</dbReference>
<dbReference type="SUPFAM" id="SSF56762">
    <property type="entry name" value="HydB/Nqo4-like"/>
    <property type="match status" value="1"/>
</dbReference>
<dbReference type="GO" id="GO:0005886">
    <property type="term" value="C:plasma membrane"/>
    <property type="evidence" value="ECO:0007669"/>
    <property type="project" value="UniProtKB-SubCell"/>
</dbReference>
<sequence>MSQRITIDPVTRIEGHLRIDVEVDGGKVTKAWSSGTMWRGVENILIGRDPRDAWAITQRICGVCTTVHAICSVRAVENALKLDIPVNAQLIRNMIILAHAVHDQIVHFYHLSALDWVDVVSALKADPDKAAALGESLSTWSGNSKHEMRKVKEKLASYVASGQLGIFTNGYWGHPAMKLPPEVNLLAVAHYLQALEIQRYANKIVSILGSKTPHIQNVAVGGVANPLSTNSQSVLTVERLMAIQEWMTKLDDFVKNVYMVDVAAIGAFYPEWTQVGRGVVNYLAAPDIPLDAAGTQFAIPGGYIPNGDLSQFKPITAFGDKFFEDGVSEAIKHSWYEYGAGDAATLHPYKGETTPKYTDFQDDGKYSWLKSPTFLGKPAQVGPLARVLCGLAAKHEGITKYATGMLDTVSSLAKTKVGLDAMHSTIGRHASRAIMCGVETDTLKGQWQMLIDNMAKGDLDTFNAPVFPKGEIHGVGFHEAPRGILSHWVVIENQKIKNYQCVVPSTWNAAPKNEKDEMAPYEACLLGNPVADAEKPLEVLRTIHSFDPCLACAVHILDTENTEVVRVKAA</sequence>
<comment type="cofactor">
    <cofactor evidence="1 10">
        <name>Ni(2+)</name>
        <dbReference type="ChEBI" id="CHEBI:49786"/>
    </cofactor>
</comment>
<keyword evidence="8 11" id="KW-0560">Oxidoreductase</keyword>
<feature type="binding site" evidence="10">
    <location>
        <position position="42"/>
    </location>
    <ligand>
        <name>Mg(2+)</name>
        <dbReference type="ChEBI" id="CHEBI:18420"/>
    </ligand>
</feature>
<comment type="catalytic activity">
    <reaction evidence="9">
        <text>H2 + A = AH2</text>
        <dbReference type="Rhea" id="RHEA:12116"/>
        <dbReference type="ChEBI" id="CHEBI:13193"/>
        <dbReference type="ChEBI" id="CHEBI:17499"/>
        <dbReference type="ChEBI" id="CHEBI:18276"/>
        <dbReference type="EC" id="1.12.99.6"/>
    </reaction>
</comment>
<evidence type="ECO:0000256" key="9">
    <source>
        <dbReference type="ARBA" id="ARBA00048757"/>
    </source>
</evidence>
<evidence type="ECO:0000256" key="1">
    <source>
        <dbReference type="ARBA" id="ARBA00001967"/>
    </source>
</evidence>
<evidence type="ECO:0000313" key="12">
    <source>
        <dbReference type="EMBL" id="SIQ87869.1"/>
    </source>
</evidence>
<keyword evidence="13" id="KW-1185">Reference proteome</keyword>
<keyword evidence="6 10" id="KW-0533">Nickel</keyword>
<evidence type="ECO:0000256" key="5">
    <source>
        <dbReference type="ARBA" id="ARBA00012082"/>
    </source>
</evidence>
<feature type="binding site" evidence="10">
    <location>
        <position position="64"/>
    </location>
    <ligand>
        <name>Ni(2+)</name>
        <dbReference type="ChEBI" id="CHEBI:49786"/>
    </ligand>
</feature>
<feature type="binding site" evidence="10">
    <location>
        <position position="549"/>
    </location>
    <ligand>
        <name>Fe cation</name>
        <dbReference type="ChEBI" id="CHEBI:24875"/>
    </ligand>
</feature>
<evidence type="ECO:0000256" key="11">
    <source>
        <dbReference type="RuleBase" id="RU003896"/>
    </source>
</evidence>
<comment type="similarity">
    <text evidence="3 11">Belongs to the [NiFe]/[NiFeSe] hydrogenase large subunit family.</text>
</comment>
<accession>A0A1N6WCJ0</accession>
<feature type="binding site" evidence="10">
    <location>
        <position position="552"/>
    </location>
    <ligand>
        <name>Mg(2+)</name>
        <dbReference type="ChEBI" id="CHEBI:18420"/>
    </ligand>
</feature>
<proteinExistence type="inferred from homology"/>
<keyword evidence="10" id="KW-0460">Magnesium</keyword>
<comment type="cofactor">
    <cofactor evidence="10">
        <name>Fe cation</name>
        <dbReference type="ChEBI" id="CHEBI:24875"/>
    </cofactor>
</comment>
<dbReference type="EC" id="1.12.99.6" evidence="5"/>
<keyword evidence="7 10" id="KW-0479">Metal-binding</keyword>